<dbReference type="Proteomes" id="UP000827092">
    <property type="component" value="Unassembled WGS sequence"/>
</dbReference>
<accession>A0AAV6UAQ4</accession>
<proteinExistence type="predicted"/>
<evidence type="ECO:0000313" key="1">
    <source>
        <dbReference type="EMBL" id="KAG8180933.1"/>
    </source>
</evidence>
<name>A0AAV6UAQ4_9ARAC</name>
<organism evidence="1 2">
    <name type="scientific">Oedothorax gibbosus</name>
    <dbReference type="NCBI Taxonomy" id="931172"/>
    <lineage>
        <taxon>Eukaryota</taxon>
        <taxon>Metazoa</taxon>
        <taxon>Ecdysozoa</taxon>
        <taxon>Arthropoda</taxon>
        <taxon>Chelicerata</taxon>
        <taxon>Arachnida</taxon>
        <taxon>Araneae</taxon>
        <taxon>Araneomorphae</taxon>
        <taxon>Entelegynae</taxon>
        <taxon>Araneoidea</taxon>
        <taxon>Linyphiidae</taxon>
        <taxon>Erigoninae</taxon>
        <taxon>Oedothorax</taxon>
    </lineage>
</organism>
<dbReference type="AlphaFoldDB" id="A0AAV6UAQ4"/>
<gene>
    <name evidence="1" type="ORF">JTE90_013939</name>
</gene>
<reference evidence="1 2" key="1">
    <citation type="journal article" date="2022" name="Nat. Ecol. Evol.">
        <title>A masculinizing supergene underlies an exaggerated male reproductive morph in a spider.</title>
        <authorList>
            <person name="Hendrickx F."/>
            <person name="De Corte Z."/>
            <person name="Sonet G."/>
            <person name="Van Belleghem S.M."/>
            <person name="Kostlbacher S."/>
            <person name="Vangestel C."/>
        </authorList>
    </citation>
    <scope>NUCLEOTIDE SEQUENCE [LARGE SCALE GENOMIC DNA]</scope>
    <source>
        <strain evidence="1">W744_W776</strain>
    </source>
</reference>
<sequence length="71" mass="7965">MKSRQGSLVKSTYLSSDLPLNQGDSTMRLRSKTVSDPRGLVWILLSEWREPNCGDSRPSMTVARKPDEIVS</sequence>
<keyword evidence="2" id="KW-1185">Reference proteome</keyword>
<evidence type="ECO:0000313" key="2">
    <source>
        <dbReference type="Proteomes" id="UP000827092"/>
    </source>
</evidence>
<dbReference type="EMBL" id="JAFNEN010000540">
    <property type="protein sequence ID" value="KAG8180933.1"/>
    <property type="molecule type" value="Genomic_DNA"/>
</dbReference>
<protein>
    <submittedName>
        <fullName evidence="1">Uncharacterized protein</fullName>
    </submittedName>
</protein>
<comment type="caution">
    <text evidence="1">The sequence shown here is derived from an EMBL/GenBank/DDBJ whole genome shotgun (WGS) entry which is preliminary data.</text>
</comment>